<keyword evidence="3" id="KW-1185">Reference proteome</keyword>
<reference evidence="2 3" key="1">
    <citation type="submission" date="2023-02" db="EMBL/GenBank/DDBJ databases">
        <title>Pseudomonas chrutzelriedensis sp. nov., a potently antifungal strain isolated from moss.</title>
        <authorList>
            <person name="Schnyder A."/>
            <person name="Kalawong R."/>
            <person name="Eberl L."/>
            <person name="Agnoli K."/>
        </authorList>
    </citation>
    <scope>NUCLEOTIDE SEQUENCE [LARGE SCALE GENOMIC DNA]</scope>
    <source>
        <strain evidence="2 3">681</strain>
    </source>
</reference>
<name>A0ABT6QWS2_9PSED</name>
<dbReference type="Pfam" id="PF08787">
    <property type="entry name" value="Alginate_lyase2"/>
    <property type="match status" value="1"/>
</dbReference>
<dbReference type="Proteomes" id="UP001159100">
    <property type="component" value="Unassembled WGS sequence"/>
</dbReference>
<proteinExistence type="predicted"/>
<gene>
    <name evidence="2" type="ORF">POF45_28605</name>
</gene>
<accession>A0ABT6QWS2</accession>
<dbReference type="Gene3D" id="2.60.120.200">
    <property type="match status" value="1"/>
</dbReference>
<dbReference type="InterPro" id="IPR014895">
    <property type="entry name" value="Alginate_lyase_2"/>
</dbReference>
<organism evidence="2 3">
    <name type="scientific">Pseudomonas fungipugnans</name>
    <dbReference type="NCBI Taxonomy" id="3024217"/>
    <lineage>
        <taxon>Bacteria</taxon>
        <taxon>Pseudomonadati</taxon>
        <taxon>Pseudomonadota</taxon>
        <taxon>Gammaproteobacteria</taxon>
        <taxon>Pseudomonadales</taxon>
        <taxon>Pseudomonadaceae</taxon>
        <taxon>Pseudomonas</taxon>
    </lineage>
</organism>
<dbReference type="GO" id="GO:0016829">
    <property type="term" value="F:lyase activity"/>
    <property type="evidence" value="ECO:0007669"/>
    <property type="project" value="UniProtKB-KW"/>
</dbReference>
<evidence type="ECO:0000313" key="3">
    <source>
        <dbReference type="Proteomes" id="UP001159100"/>
    </source>
</evidence>
<dbReference type="InterPro" id="IPR013320">
    <property type="entry name" value="ConA-like_dom_sf"/>
</dbReference>
<evidence type="ECO:0000313" key="2">
    <source>
        <dbReference type="EMBL" id="MDI2595355.1"/>
    </source>
</evidence>
<feature type="domain" description="Alginate lyase 2" evidence="1">
    <location>
        <begin position="3"/>
        <end position="223"/>
    </location>
</feature>
<comment type="caution">
    <text evidence="2">The sequence shown here is derived from an EMBL/GenBank/DDBJ whole genome shotgun (WGS) entry which is preliminary data.</text>
</comment>
<protein>
    <submittedName>
        <fullName evidence="2">Polysaccharide lyase family 7 protein</fullName>
    </submittedName>
</protein>
<dbReference type="EMBL" id="JARBWL010000002">
    <property type="protein sequence ID" value="MDI2595355.1"/>
    <property type="molecule type" value="Genomic_DNA"/>
</dbReference>
<sequence length="224" mass="24106">MTVDISTFDIATPLPTSATNPVALELNGTEALAQCPTVISRLADGSIQLTAPTKGASSKSTHRTRCEWKESIYWPLTSAANHWNKQEMTLLKVNSAQRVVISQMHVQDDTNPAMKVFWEKGALTYAFRKEYNGADPTPVLLLGNVPLGAKYQINIHSTSAGVVVVSASCNGKSASSPSLQLGSTWSTQTFDFHGGIYNQIDYTDTTSPSDGSICVISLLSVTHV</sequence>
<keyword evidence="2" id="KW-0456">Lyase</keyword>
<dbReference type="RefSeq" id="WP_282317317.1">
    <property type="nucleotide sequence ID" value="NZ_JARBWL010000002.1"/>
</dbReference>
<dbReference type="SUPFAM" id="SSF49899">
    <property type="entry name" value="Concanavalin A-like lectins/glucanases"/>
    <property type="match status" value="1"/>
</dbReference>
<evidence type="ECO:0000259" key="1">
    <source>
        <dbReference type="Pfam" id="PF08787"/>
    </source>
</evidence>